<dbReference type="Proteomes" id="UP000002026">
    <property type="component" value="Chromosome"/>
</dbReference>
<protein>
    <submittedName>
        <fullName evidence="1">Uncharacterized protein</fullName>
    </submittedName>
</protein>
<name>C7N7F5_SLAHD</name>
<dbReference type="HOGENOM" id="CLU_2095250_0_0_11"/>
<dbReference type="AlphaFoldDB" id="C7N7F5"/>
<gene>
    <name evidence="1" type="ordered locus">Shel_18220</name>
</gene>
<proteinExistence type="predicted"/>
<reference evidence="1 2" key="1">
    <citation type="journal article" date="2009" name="Stand. Genomic Sci.">
        <title>Complete genome sequence of Slackia heliotrinireducens type strain (RHS 1).</title>
        <authorList>
            <person name="Pukall R."/>
            <person name="Lapidus A."/>
            <person name="Nolan M."/>
            <person name="Copeland A."/>
            <person name="Glavina Del Rio T."/>
            <person name="Lucas S."/>
            <person name="Chen F."/>
            <person name="Tice H."/>
            <person name="Cheng J.F."/>
            <person name="Chertkov O."/>
            <person name="Bruce D."/>
            <person name="Goodwin L."/>
            <person name="Kuske C."/>
            <person name="Brettin T."/>
            <person name="Detter J.C."/>
            <person name="Han C."/>
            <person name="Pitluck S."/>
            <person name="Pati A."/>
            <person name="Mavrommatis K."/>
            <person name="Ivanova N."/>
            <person name="Ovchinnikova G."/>
            <person name="Chen A."/>
            <person name="Palaniappan K."/>
            <person name="Schneider S."/>
            <person name="Rohde M."/>
            <person name="Chain P."/>
            <person name="D'haeseleer P."/>
            <person name="Goker M."/>
            <person name="Bristow J."/>
            <person name="Eisen J.A."/>
            <person name="Markowitz V."/>
            <person name="Kyrpides N.C."/>
            <person name="Klenk H.P."/>
            <person name="Hugenholtz P."/>
        </authorList>
    </citation>
    <scope>NUCLEOTIDE SEQUENCE [LARGE SCALE GENOMIC DNA]</scope>
    <source>
        <strain evidence="2">ATCC 29202 / DSM 20476 / NCTC 11029 / RHS 1</strain>
    </source>
</reference>
<keyword evidence="2" id="KW-1185">Reference proteome</keyword>
<evidence type="ECO:0000313" key="2">
    <source>
        <dbReference type="Proteomes" id="UP000002026"/>
    </source>
</evidence>
<dbReference type="STRING" id="471855.Shel_18220"/>
<sequence>MSTGLATSKRTAHSRIFTLAVAIIAAASMVAVEALHGHACTGDGCVLCLAAGCAQAMLGLCIGITVARPVLRIVWNLQPASATVSPIHNTHTILSCQVSFVRSAQTPVSLGTMLRI</sequence>
<accession>C7N7F5</accession>
<organism evidence="1 2">
    <name type="scientific">Slackia heliotrinireducens (strain ATCC 29202 / DSM 20476 / NCTC 11029 / RHS 1)</name>
    <name type="common">Peptococcus heliotrinreducens</name>
    <dbReference type="NCBI Taxonomy" id="471855"/>
    <lineage>
        <taxon>Bacteria</taxon>
        <taxon>Bacillati</taxon>
        <taxon>Actinomycetota</taxon>
        <taxon>Coriobacteriia</taxon>
        <taxon>Eggerthellales</taxon>
        <taxon>Eggerthellaceae</taxon>
        <taxon>Slackia</taxon>
    </lineage>
</organism>
<dbReference type="KEGG" id="shi:Shel_18220"/>
<dbReference type="EMBL" id="CP001684">
    <property type="protein sequence ID" value="ACV22840.1"/>
    <property type="molecule type" value="Genomic_DNA"/>
</dbReference>
<evidence type="ECO:0000313" key="1">
    <source>
        <dbReference type="EMBL" id="ACV22840.1"/>
    </source>
</evidence>